<sequence length="2452" mass="274165">MNKMDELLLKLLWGQMQSLGCFTEKNQALSDLKRKSGLLDLYDLWLEETASVLARNDYLVYDRATSTVIDTAPISSAAVWQEWEQEKEVWLKNSDTNAQVKLVEATLRALPQILTGKVRATEVIFPNSTMELVEKVYKNNTVSDYFNEVLADTVVAFVEERLNQDSTARIRILEIGAGTGGTSAVVFQKLKAYEKHIQEYCYTDLSKAFFMHAEKEYGPSNPYLTYQIFNVEESVTGQGMDLGGYDIVIAANVLHATKNIRQTLRNAKAVLKKNGLLLLNEMSKNTIFLHLTFGLLEGWWLYEDPELRLSGCPGLSSSKWQRVLEEEGFQSVFFPTEEAHVMGQQIIVTESDGVIRQQQKQQPKPATSINAEQPKPKRVNIPSAPEGKAIEEVLREKSTEYIKQLIAETLKMPSNRMDTSESLEAYGMDSILSVQLINPFRKIFGETISGTLFFEYQTVDDLVEHLLETQREALISLTGLDDHKQEPNRTEDHVEFSPLPKIEGKRNPRKARAFASSAHSQMTASKPASSGKIAIIGMSGRFAQANTLDEFWENLVQGKKSISEIPAERWDWTEYYHPNREEATSHGKSYSKWGAFLEEFDQFDPLFFNMTPREAENIDPQERLYLEECWKALEDAGYASSKMSTELRKRTGVFGGITKQGFHLYSTETTHHFPTTSYSSMVNRASYYLNLQGPSMPIDTMCSSALVAIHEACEYIRNGKGSMAIAGGVNLYTHPHTYFGLTVGQLISHTSDSAAFGNGGIGFVPGEGVGAVVLKDYDQAVQDRDHIYAVIRGTAVNHKGKANSYMTPSPNPIADVMKEALEEGGLDPRSISYLEASAYGSDIVDAVEMTAVTKAFHNRQGTEGDYRLGSVKPNIGHCESASGMSQLMKVILSLQHQTLVPTLVPAELNPNIPFDQLPFQLQREVSEWKQVTVDGQTVPRRAGITSFGGGGVNAHLIVEEYNQNSPSRVNDSEPQLFVFSAKTKERLQAYIHRWIGYLQKHQPIDLANTAYTLQIGREEMPCRLAVITNSQTELYQKLERWLEHQAETDHCFFGDLKENKEWMPDRVAQAIELRDVGELAKWWVLGNPIPWQKLHEGKELSRVAKLPTYPFKRRTCWIERNQTNHSRRETSMTSAHPEFENKAVEIYTYSANSSEAEFSEDYLTVCPFERKIPGFSMSRVILNPEKYPLEREMVREKQVEMRQVLFCKENFSRLQKVLDFGCGHGTDVIQIAELYPHMETHGFTITKAQAELGNQRIAQKNLGARAKIFNKDSSKDAFPDLYDMIVGIEVSFHIRNKHGLFQNISSSLNEEGTVLLIDYIANTRGPIVDQNVEVSIPTVQEWIELLAEHQLVIDEIIDVSPQIANALHDPDVEQYIKHLPKAVQDLYINTVNQSISLERGWISYCLFKLKKAPYLAYTKRCEWNASKISKKRPYPEALAEMVNSGSIPYPKKQTRTLPNPNQHGHSFHWNRETIKESLVEAFAAVLGHLPGELEEVETLKDIGIGSLNAVALSEMINSKFNLKLPTSVVFEHNTLDALASYIASHLQQDEPSQLHASKPFVSDAQNQSFTSEYSEQKRDFAADQSIPDRTKIKASLIQVFSTVLGLRQEELEEVESLKDLGIGSLNAVPLSEAINSKFHLKLPTSVVFEHNTLDALASYIATHLPERLSAQAESFNQSHGNLDEKPAYTERVSTRNIAYEPPKAASDDIAIIGISCRTAGARGQDEFWELVSQGKDCIREVTNPDWRAFFKENAFVDIPMKYGVMEDIEYFDPAFFKISPTEAQSMDVTQRILLQESYKALEDAGYTPSMLRGQPVGTVIGAMAGMTVEQDFSHFGMLGSDTSILASRIAYFLDLKGPALAVNTACSSSLVAIDIACQKLKTEEVNLAIAGGITIYSHPAPFISMSNARMLSPTGECRPFDNGANGIVVGDGVGVVILKRLQDALRDNDSIYGVIRGSGTNQDGRTLGITVPSFQAQSDLQKSIYAKKQMDVEDIQYIEAHGTATKLGDPVEIHALSESFRQFTPKKRFCAIGSLKANIGHTTAAAGVLSVIKVLLSMKNKKMAPSIHFVKENEHIDFENSPVYVNTKLQDWQTNSKGSRLAAVSSFGFSGTNAHLVIEEFDRSKVRASAPVVGQEIATGVFVLSAESREQLVAYAMKTKAFVENHHDVKLADFLYTYQTARESMSHRVAIVVDSKEQLIAQLEQFIQSNGAKTADLFIGEINKTGGIKIGDTEEGRDFIRNLALNKKIKKLAELWVHGNEIEWGALYPKGMVSRLSGLPSYPFAKERYRLPKVVVGNRTHPEAAATSERTAEKHEHRPADIANSTELPRVQVEEADVSETEIQNSVIHHDVIHANDDDTPRNELVRKIAAAWEEVLGVKKVDIHKNFQDLGGDSIMATQIISRLKNSFPVDLDLDNLFSAPTVAGMAELIEEELIAAIDELPEEAILELLS</sequence>
<dbReference type="InterPro" id="IPR016039">
    <property type="entry name" value="Thiolase-like"/>
</dbReference>
<feature type="domain" description="Carrier" evidence="10">
    <location>
        <begin position="1587"/>
        <end position="1664"/>
    </location>
</feature>
<dbReference type="InterPro" id="IPR029063">
    <property type="entry name" value="SAM-dependent_MTases_sf"/>
</dbReference>
<feature type="region of interest" description="Disordered" evidence="9">
    <location>
        <begin position="354"/>
        <end position="384"/>
    </location>
</feature>
<dbReference type="SUPFAM" id="SSF53901">
    <property type="entry name" value="Thiolase-like"/>
    <property type="match status" value="2"/>
</dbReference>
<dbReference type="InterPro" id="IPR020806">
    <property type="entry name" value="PKS_PP-bd"/>
</dbReference>
<dbReference type="Gene3D" id="1.10.1200.10">
    <property type="entry name" value="ACP-like"/>
    <property type="match status" value="4"/>
</dbReference>
<dbReference type="EMBL" id="PXZO01000009">
    <property type="protein sequence ID" value="PSK12936.1"/>
    <property type="molecule type" value="Genomic_DNA"/>
</dbReference>
<protein>
    <submittedName>
        <fullName evidence="12">Polyketide synthase</fullName>
    </submittedName>
</protein>
<keyword evidence="4" id="KW-0963">Cytoplasm</keyword>
<evidence type="ECO:0000256" key="3">
    <source>
        <dbReference type="ARBA" id="ARBA00022450"/>
    </source>
</evidence>
<dbReference type="SMART" id="SM01294">
    <property type="entry name" value="PKS_PP_betabranch"/>
    <property type="match status" value="2"/>
</dbReference>
<dbReference type="PANTHER" id="PTHR43775:SF37">
    <property type="entry name" value="SI:DKEY-61P9.11"/>
    <property type="match status" value="1"/>
</dbReference>
<evidence type="ECO:0000256" key="9">
    <source>
        <dbReference type="SAM" id="MobiDB-lite"/>
    </source>
</evidence>
<dbReference type="InterPro" id="IPR050091">
    <property type="entry name" value="PKS_NRPS_Biosynth_Enz"/>
</dbReference>
<dbReference type="PROSITE" id="PS50075">
    <property type="entry name" value="CARRIER"/>
    <property type="match status" value="4"/>
</dbReference>
<organism evidence="12 13">
    <name type="scientific">Brevibacillus porteri</name>
    <dbReference type="NCBI Taxonomy" id="2126350"/>
    <lineage>
        <taxon>Bacteria</taxon>
        <taxon>Bacillati</taxon>
        <taxon>Bacillota</taxon>
        <taxon>Bacilli</taxon>
        <taxon>Bacillales</taxon>
        <taxon>Paenibacillaceae</taxon>
        <taxon>Brevibacillus</taxon>
    </lineage>
</organism>
<dbReference type="InterPro" id="IPR020803">
    <property type="entry name" value="MeTfrase_dom"/>
</dbReference>
<comment type="subcellular location">
    <subcellularLocation>
        <location evidence="1">Cytoplasm</location>
    </subcellularLocation>
</comment>
<keyword evidence="8" id="KW-0511">Multifunctional enzyme</keyword>
<dbReference type="InterPro" id="IPR014030">
    <property type="entry name" value="Ketoacyl_synth_N"/>
</dbReference>
<feature type="domain" description="Ketosynthase family 3 (KS3)" evidence="11">
    <location>
        <begin position="530"/>
        <end position="960"/>
    </location>
</feature>
<evidence type="ECO:0000256" key="7">
    <source>
        <dbReference type="ARBA" id="ARBA00022737"/>
    </source>
</evidence>
<dbReference type="InterPro" id="IPR054514">
    <property type="entry name" value="RhiE-like_linker"/>
</dbReference>
<dbReference type="Proteomes" id="UP000241645">
    <property type="component" value="Unassembled WGS sequence"/>
</dbReference>
<name>A0ABX5FUF2_9BACL</name>
<evidence type="ECO:0000256" key="2">
    <source>
        <dbReference type="ARBA" id="ARBA00004792"/>
    </source>
</evidence>
<dbReference type="Gene3D" id="3.40.47.10">
    <property type="match status" value="2"/>
</dbReference>
<dbReference type="GeneID" id="95749823"/>
<keyword evidence="7" id="KW-0677">Repeat</keyword>
<feature type="region of interest" description="Disordered" evidence="9">
    <location>
        <begin position="2300"/>
        <end position="2319"/>
    </location>
</feature>
<feature type="compositionally biased region" description="Basic and acidic residues" evidence="9">
    <location>
        <begin position="2310"/>
        <end position="2319"/>
    </location>
</feature>
<dbReference type="PANTHER" id="PTHR43775">
    <property type="entry name" value="FATTY ACID SYNTHASE"/>
    <property type="match status" value="1"/>
</dbReference>
<evidence type="ECO:0000256" key="4">
    <source>
        <dbReference type="ARBA" id="ARBA00022490"/>
    </source>
</evidence>
<dbReference type="SUPFAM" id="SSF47336">
    <property type="entry name" value="ACP-like"/>
    <property type="match status" value="4"/>
</dbReference>
<comment type="pathway">
    <text evidence="2">Antibiotic biosynthesis.</text>
</comment>
<dbReference type="InterPro" id="IPR020841">
    <property type="entry name" value="PKS_Beta-ketoAc_synthase_dom"/>
</dbReference>
<dbReference type="RefSeq" id="WP_106833644.1">
    <property type="nucleotide sequence ID" value="NZ_JARMEW010000004.1"/>
</dbReference>
<dbReference type="InterPro" id="IPR013217">
    <property type="entry name" value="Methyltransf_12"/>
</dbReference>
<evidence type="ECO:0000313" key="13">
    <source>
        <dbReference type="Proteomes" id="UP000241645"/>
    </source>
</evidence>
<dbReference type="SMART" id="SM00828">
    <property type="entry name" value="PKS_MT"/>
    <property type="match status" value="1"/>
</dbReference>
<feature type="domain" description="Carrier" evidence="10">
    <location>
        <begin position="2360"/>
        <end position="2435"/>
    </location>
</feature>
<dbReference type="InterPro" id="IPR006162">
    <property type="entry name" value="Ppantetheine_attach_site"/>
</dbReference>
<reference evidence="12 13" key="1">
    <citation type="submission" date="2018-03" db="EMBL/GenBank/DDBJ databases">
        <title>Brevisbacillus phylogenomics.</title>
        <authorList>
            <person name="Dunlap C."/>
        </authorList>
    </citation>
    <scope>NUCLEOTIDE SEQUENCE [LARGE SCALE GENOMIC DNA]</scope>
    <source>
        <strain evidence="12 13">NRRL B-41110</strain>
    </source>
</reference>
<dbReference type="Pfam" id="PF08242">
    <property type="entry name" value="Methyltransf_12"/>
    <property type="match status" value="2"/>
</dbReference>
<dbReference type="SUPFAM" id="SSF53335">
    <property type="entry name" value="S-adenosyl-L-methionine-dependent methyltransferases"/>
    <property type="match status" value="2"/>
</dbReference>
<evidence type="ECO:0000256" key="8">
    <source>
        <dbReference type="ARBA" id="ARBA00023268"/>
    </source>
</evidence>
<evidence type="ECO:0000259" key="11">
    <source>
        <dbReference type="PROSITE" id="PS52004"/>
    </source>
</evidence>
<dbReference type="InterPro" id="IPR018201">
    <property type="entry name" value="Ketoacyl_synth_AS"/>
</dbReference>
<feature type="domain" description="Carrier" evidence="10">
    <location>
        <begin position="1469"/>
        <end position="1546"/>
    </location>
</feature>
<dbReference type="Gene3D" id="1.10.1240.100">
    <property type="match status" value="2"/>
</dbReference>
<keyword evidence="3" id="KW-0596">Phosphopantetheine</keyword>
<evidence type="ECO:0000313" key="12">
    <source>
        <dbReference type="EMBL" id="PSK12936.1"/>
    </source>
</evidence>
<feature type="domain" description="Carrier" evidence="10">
    <location>
        <begin position="396"/>
        <end position="470"/>
    </location>
</feature>
<dbReference type="PROSITE" id="PS52004">
    <property type="entry name" value="KS3_2"/>
    <property type="match status" value="2"/>
</dbReference>
<feature type="compositionally biased region" description="Polar residues" evidence="9">
    <location>
        <begin position="356"/>
        <end position="371"/>
    </location>
</feature>
<dbReference type="InterPro" id="IPR014031">
    <property type="entry name" value="Ketoacyl_synth_C"/>
</dbReference>
<dbReference type="CDD" id="cd00833">
    <property type="entry name" value="PKS"/>
    <property type="match status" value="2"/>
</dbReference>
<dbReference type="Pfam" id="PF22336">
    <property type="entry name" value="RhiE-like_linker"/>
    <property type="match status" value="2"/>
</dbReference>
<dbReference type="CDD" id="cd02440">
    <property type="entry name" value="AdoMet_MTases"/>
    <property type="match status" value="2"/>
</dbReference>
<dbReference type="PROSITE" id="PS00012">
    <property type="entry name" value="PHOSPHOPANTETHEINE"/>
    <property type="match status" value="2"/>
</dbReference>
<dbReference type="Pfam" id="PF00550">
    <property type="entry name" value="PP-binding"/>
    <property type="match status" value="4"/>
</dbReference>
<dbReference type="InterPro" id="IPR036736">
    <property type="entry name" value="ACP-like_sf"/>
</dbReference>
<dbReference type="Pfam" id="PF02801">
    <property type="entry name" value="Ketoacyl-synt_C"/>
    <property type="match status" value="2"/>
</dbReference>
<keyword evidence="6" id="KW-0808">Transferase</keyword>
<keyword evidence="13" id="KW-1185">Reference proteome</keyword>
<keyword evidence="5" id="KW-0597">Phosphoprotein</keyword>
<dbReference type="SMART" id="SM00823">
    <property type="entry name" value="PKS_PP"/>
    <property type="match status" value="4"/>
</dbReference>
<proteinExistence type="predicted"/>
<dbReference type="PROSITE" id="PS00606">
    <property type="entry name" value="KS3_1"/>
    <property type="match status" value="1"/>
</dbReference>
<accession>A0ABX5FUF2</accession>
<comment type="caution">
    <text evidence="12">The sequence shown here is derived from an EMBL/GenBank/DDBJ whole genome shotgun (WGS) entry which is preliminary data.</text>
</comment>
<evidence type="ECO:0000256" key="1">
    <source>
        <dbReference type="ARBA" id="ARBA00004496"/>
    </source>
</evidence>
<evidence type="ECO:0000256" key="5">
    <source>
        <dbReference type="ARBA" id="ARBA00022553"/>
    </source>
</evidence>
<evidence type="ECO:0000256" key="6">
    <source>
        <dbReference type="ARBA" id="ARBA00022679"/>
    </source>
</evidence>
<dbReference type="InterPro" id="IPR009081">
    <property type="entry name" value="PP-bd_ACP"/>
</dbReference>
<dbReference type="SMART" id="SM00825">
    <property type="entry name" value="PKS_KS"/>
    <property type="match status" value="2"/>
</dbReference>
<dbReference type="Pfam" id="PF00109">
    <property type="entry name" value="ketoacyl-synt"/>
    <property type="match status" value="2"/>
</dbReference>
<gene>
    <name evidence="12" type="ORF">C7R92_06690</name>
</gene>
<dbReference type="Gene3D" id="3.40.50.150">
    <property type="entry name" value="Vaccinia Virus protein VP39"/>
    <property type="match status" value="2"/>
</dbReference>
<feature type="domain" description="Ketosynthase family 3 (KS3)" evidence="11">
    <location>
        <begin position="1706"/>
        <end position="2120"/>
    </location>
</feature>
<evidence type="ECO:0000259" key="10">
    <source>
        <dbReference type="PROSITE" id="PS50075"/>
    </source>
</evidence>